<protein>
    <submittedName>
        <fullName evidence="1">RNA polymerase sigma-70 factor (ECF subfamily)</fullName>
    </submittedName>
</protein>
<keyword evidence="2" id="KW-1185">Reference proteome</keyword>
<accession>A0A2T0TA01</accession>
<evidence type="ECO:0000313" key="1">
    <source>
        <dbReference type="EMBL" id="PRY42503.1"/>
    </source>
</evidence>
<dbReference type="EMBL" id="PVTF01000004">
    <property type="protein sequence ID" value="PRY42503.1"/>
    <property type="molecule type" value="Genomic_DNA"/>
</dbReference>
<name>A0A2T0TA01_9PSEU</name>
<dbReference type="Proteomes" id="UP000239494">
    <property type="component" value="Unassembled WGS sequence"/>
</dbReference>
<gene>
    <name evidence="1" type="ORF">CLV43_104337</name>
</gene>
<dbReference type="InterPro" id="IPR036388">
    <property type="entry name" value="WH-like_DNA-bd_sf"/>
</dbReference>
<reference evidence="1 2" key="1">
    <citation type="submission" date="2018-03" db="EMBL/GenBank/DDBJ databases">
        <title>Genomic Encyclopedia of Archaeal and Bacterial Type Strains, Phase II (KMG-II): from individual species to whole genera.</title>
        <authorList>
            <person name="Goeker M."/>
        </authorList>
    </citation>
    <scope>NUCLEOTIDE SEQUENCE [LARGE SCALE GENOMIC DNA]</scope>
    <source>
        <strain evidence="1 2">DSM 44720</strain>
    </source>
</reference>
<dbReference type="InterPro" id="IPR013324">
    <property type="entry name" value="RNA_pol_sigma_r3/r4-like"/>
</dbReference>
<evidence type="ECO:0000313" key="2">
    <source>
        <dbReference type="Proteomes" id="UP000239494"/>
    </source>
</evidence>
<sequence>MGGLLEEPREPGVDLSPLAELAVHDVADYLAPDVDEQRRLNTDVQIHQHFRENGVSGAVSERLFHQLLGYGLGFVTALVRSGAIFAAARKRGWAVKQQVVPHFEVDELVSDVVLDGFGMFCDIGVEKGGWSPHDGGLPLKVYYINACLLSFPNRYRKWQRGRRDWEGLELMEAWSTVDRLFTERSAEDVVVAHAVVDSLFKHMGENDKALLALVQDGYTAAEIGDILRIKTHAAEVRISRARATARRYLNRDGGL</sequence>
<organism evidence="1 2">
    <name type="scientific">Umezawaea tangerina</name>
    <dbReference type="NCBI Taxonomy" id="84725"/>
    <lineage>
        <taxon>Bacteria</taxon>
        <taxon>Bacillati</taxon>
        <taxon>Actinomycetota</taxon>
        <taxon>Actinomycetes</taxon>
        <taxon>Pseudonocardiales</taxon>
        <taxon>Pseudonocardiaceae</taxon>
        <taxon>Umezawaea</taxon>
    </lineage>
</organism>
<dbReference type="Gene3D" id="1.10.10.10">
    <property type="entry name" value="Winged helix-like DNA-binding domain superfamily/Winged helix DNA-binding domain"/>
    <property type="match status" value="1"/>
</dbReference>
<dbReference type="AlphaFoldDB" id="A0A2T0TA01"/>
<proteinExistence type="predicted"/>
<comment type="caution">
    <text evidence="1">The sequence shown here is derived from an EMBL/GenBank/DDBJ whole genome shotgun (WGS) entry which is preliminary data.</text>
</comment>
<dbReference type="SUPFAM" id="SSF88659">
    <property type="entry name" value="Sigma3 and sigma4 domains of RNA polymerase sigma factors"/>
    <property type="match status" value="1"/>
</dbReference>